<dbReference type="GO" id="GO:0004612">
    <property type="term" value="F:phosphoenolpyruvate carboxykinase (ATP) activity"/>
    <property type="evidence" value="ECO:0007669"/>
    <property type="project" value="InterPro"/>
</dbReference>
<feature type="non-terminal residue" evidence="2">
    <location>
        <position position="1"/>
    </location>
</feature>
<sequence>SKTIFGSYGWRSSVSSRIGPKTVYLGSPVVRLPNASDAQKLLIANAPDELERVLHVMETLPFIHLRRQMGNNSEYNPICNLYVSMADSKNYRIAYMWGNTMRTPGNQPGPEFVMLHIPEEHNIRQQVLVLPEYNINIALGTDYMGEDKKGFLRQAMWCADQKGMLGLHAGTKLVKVRDEKTKKLKVYAVYLFGLSATGKSTWSCHQLGLNYGDGERTEVTQDDIVFLKKDGSSHGSETGFFVKTDVDKKLQEAMYYALIDKSALYENVMIDANRCPDFLDETLCANGRAVIQKSKLRIKRGLFLRNIASKSINTPPVSDVDGIIFAFITRRNTIMPFAQELTAEQAALAYLWGESSHSYASQPAKAGESVRTVGTDPFIVGSRAVKVNRFYEIIMGLVNNYPDKVKFFQYNTGGVGEIIEEEMVGGKKVKKMIRKTIRVPIELMADIQRGDINGTNVYQSGRLGRNEIVKCGSHDLSQYDPKKFYSDEQIENYIRDLVEGRRQFTYEIAEEGLNPDIIKIAEKSFQIVKDKKTKIFIPEPPKEPEKKEEEKFSPYTWSPDDRPLKGKGWRYG</sequence>
<dbReference type="EMBL" id="MGDD01000142">
    <property type="protein sequence ID" value="OGL46180.1"/>
    <property type="molecule type" value="Genomic_DNA"/>
</dbReference>
<gene>
    <name evidence="2" type="ORF">A2161_09260</name>
</gene>
<dbReference type="GO" id="GO:0005524">
    <property type="term" value="F:ATP binding"/>
    <property type="evidence" value="ECO:0007669"/>
    <property type="project" value="InterPro"/>
</dbReference>
<organism evidence="2 3">
    <name type="scientific">Candidatus Schekmanbacteria bacterium RBG_13_48_7</name>
    <dbReference type="NCBI Taxonomy" id="1817878"/>
    <lineage>
        <taxon>Bacteria</taxon>
        <taxon>Candidatus Schekmaniibacteriota</taxon>
    </lineage>
</organism>
<evidence type="ECO:0000313" key="3">
    <source>
        <dbReference type="Proteomes" id="UP000179266"/>
    </source>
</evidence>
<evidence type="ECO:0000256" key="1">
    <source>
        <dbReference type="SAM" id="MobiDB-lite"/>
    </source>
</evidence>
<dbReference type="InterPro" id="IPR001272">
    <property type="entry name" value="PEP_carboxykinase_ATP"/>
</dbReference>
<dbReference type="AlphaFoldDB" id="A0A1F7RXM9"/>
<dbReference type="SUPFAM" id="SSF53795">
    <property type="entry name" value="PEP carboxykinase-like"/>
    <property type="match status" value="1"/>
</dbReference>
<evidence type="ECO:0000313" key="2">
    <source>
        <dbReference type="EMBL" id="OGL46180.1"/>
    </source>
</evidence>
<dbReference type="Gene3D" id="3.90.228.20">
    <property type="match status" value="1"/>
</dbReference>
<name>A0A1F7RXM9_9BACT</name>
<dbReference type="Gene3D" id="2.170.8.10">
    <property type="entry name" value="Phosphoenolpyruvate Carboxykinase, domain 2"/>
    <property type="match status" value="1"/>
</dbReference>
<protein>
    <recommendedName>
        <fullName evidence="4">Phosphoenolpyruvate carboxykinase (ATP)</fullName>
    </recommendedName>
</protein>
<dbReference type="Proteomes" id="UP000179266">
    <property type="component" value="Unassembled WGS sequence"/>
</dbReference>
<dbReference type="Pfam" id="PF01293">
    <property type="entry name" value="PEPCK_ATP"/>
    <property type="match status" value="1"/>
</dbReference>
<dbReference type="InterPro" id="IPR013035">
    <property type="entry name" value="PEP_carboxykinase_C"/>
</dbReference>
<reference evidence="2 3" key="1">
    <citation type="journal article" date="2016" name="Nat. Commun.">
        <title>Thousands of microbial genomes shed light on interconnected biogeochemical processes in an aquifer system.</title>
        <authorList>
            <person name="Anantharaman K."/>
            <person name="Brown C.T."/>
            <person name="Hug L.A."/>
            <person name="Sharon I."/>
            <person name="Castelle C.J."/>
            <person name="Probst A.J."/>
            <person name="Thomas B.C."/>
            <person name="Singh A."/>
            <person name="Wilkins M.J."/>
            <person name="Karaoz U."/>
            <person name="Brodie E.L."/>
            <person name="Williams K.H."/>
            <person name="Hubbard S.S."/>
            <person name="Banfield J.F."/>
        </authorList>
    </citation>
    <scope>NUCLEOTIDE SEQUENCE [LARGE SCALE GENOMIC DNA]</scope>
</reference>
<feature type="region of interest" description="Disordered" evidence="1">
    <location>
        <begin position="536"/>
        <end position="572"/>
    </location>
</feature>
<proteinExistence type="predicted"/>
<comment type="caution">
    <text evidence="2">The sequence shown here is derived from an EMBL/GenBank/DDBJ whole genome shotgun (WGS) entry which is preliminary data.</text>
</comment>
<feature type="compositionally biased region" description="Basic and acidic residues" evidence="1">
    <location>
        <begin position="540"/>
        <end position="552"/>
    </location>
</feature>
<dbReference type="GO" id="GO:0006094">
    <property type="term" value="P:gluconeogenesis"/>
    <property type="evidence" value="ECO:0007669"/>
    <property type="project" value="InterPro"/>
</dbReference>
<accession>A0A1F7RXM9</accession>
<evidence type="ECO:0008006" key="4">
    <source>
        <dbReference type="Google" id="ProtNLM"/>
    </source>
</evidence>